<evidence type="ECO:0000313" key="3">
    <source>
        <dbReference type="Proteomes" id="UP001631957"/>
    </source>
</evidence>
<gene>
    <name evidence="2" type="ORF">ACKI18_21535</name>
</gene>
<dbReference type="Pfam" id="PF13676">
    <property type="entry name" value="TIR_2"/>
    <property type="match status" value="1"/>
</dbReference>
<dbReference type="SUPFAM" id="SSF52200">
    <property type="entry name" value="Toll/Interleukin receptor TIR domain"/>
    <property type="match status" value="1"/>
</dbReference>
<dbReference type="EMBL" id="JBJVNI010000011">
    <property type="protein sequence ID" value="MFM9611282.1"/>
    <property type="molecule type" value="Genomic_DNA"/>
</dbReference>
<comment type="caution">
    <text evidence="2">The sequence shown here is derived from an EMBL/GenBank/DDBJ whole genome shotgun (WGS) entry which is preliminary data.</text>
</comment>
<feature type="domain" description="TIR" evidence="1">
    <location>
        <begin position="251"/>
        <end position="367"/>
    </location>
</feature>
<evidence type="ECO:0000259" key="1">
    <source>
        <dbReference type="Pfam" id="PF13676"/>
    </source>
</evidence>
<dbReference type="Proteomes" id="UP001631957">
    <property type="component" value="Unassembled WGS sequence"/>
</dbReference>
<dbReference type="RefSeq" id="WP_055723502.1">
    <property type="nucleotide sequence ID" value="NZ_JBJVNI010000011.1"/>
</dbReference>
<sequence>MDRSVNYFYTSCTRGDGWPSLSRFHADLEYRLKAQEGLWVAGVLGPQTGSGPVLQSGVAQVGVMVALYSPEYFRDGDRGLEWAVFRRRIRGQEYLTHEPLADCLIPLVWKPVPPRERPRDTPDPWPFLAELPGADSEAGRLYERRGLSGLMQSQLPEAGDLYVALLGLLARRIAMVRRFGLGPLEGDELRTVAPAFGTTLAPASTGHVRRTVPGGDLVTHGSVNGGYLSYSDVGHRGGGPPGGPAAELRSVAISYVGADQPWADWMQEVLEEDTGSVVHQVRWRTELEPLSEAVARAREEGSRIVVVFSRSYFTAGAPDPYQWEEVFLGEDAADLIPVQIDAEPRPLLVRRGVPVVQLTGSDEGQAQLLRDMVHDAGPTVPGQREGDAR</sequence>
<proteinExistence type="predicted"/>
<organism evidence="2 3">
    <name type="scientific">Streptomyces niveiscabiei</name>
    <dbReference type="NCBI Taxonomy" id="164115"/>
    <lineage>
        <taxon>Bacteria</taxon>
        <taxon>Bacillati</taxon>
        <taxon>Actinomycetota</taxon>
        <taxon>Actinomycetes</taxon>
        <taxon>Kitasatosporales</taxon>
        <taxon>Streptomycetaceae</taxon>
        <taxon>Streptomyces</taxon>
    </lineage>
</organism>
<evidence type="ECO:0000313" key="2">
    <source>
        <dbReference type="EMBL" id="MFM9611282.1"/>
    </source>
</evidence>
<accession>A0ABW9HWT8</accession>
<reference evidence="2 3" key="1">
    <citation type="submission" date="2024-12" db="EMBL/GenBank/DDBJ databases">
        <title>Forecasting of Potato common scab and diversities of Pathogenic streptomyces spp. in china.</title>
        <authorList>
            <person name="Handique U."/>
            <person name="Wu J."/>
        </authorList>
    </citation>
    <scope>NUCLEOTIDE SEQUENCE [LARGE SCALE GENOMIC DNA]</scope>
    <source>
        <strain evidence="2 3">ZRIMU1530</strain>
    </source>
</reference>
<dbReference type="InterPro" id="IPR000157">
    <property type="entry name" value="TIR_dom"/>
</dbReference>
<dbReference type="InterPro" id="IPR035897">
    <property type="entry name" value="Toll_tir_struct_dom_sf"/>
</dbReference>
<name>A0ABW9HWT8_9ACTN</name>
<keyword evidence="3" id="KW-1185">Reference proteome</keyword>
<protein>
    <submittedName>
        <fullName evidence="2">TIR domain-containing protein</fullName>
    </submittedName>
</protein>